<dbReference type="EMBL" id="JH993103">
    <property type="protein sequence ID" value="EKX34736.1"/>
    <property type="molecule type" value="Genomic_DNA"/>
</dbReference>
<dbReference type="HOGENOM" id="CLU_2549986_0_0_1"/>
<dbReference type="InterPro" id="IPR000014">
    <property type="entry name" value="PAS"/>
</dbReference>
<dbReference type="NCBIfam" id="TIGR00229">
    <property type="entry name" value="sensory_box"/>
    <property type="match status" value="1"/>
</dbReference>
<evidence type="ECO:0000313" key="6">
    <source>
        <dbReference type="EnsemblProtists" id="EKX34736"/>
    </source>
</evidence>
<evidence type="ECO:0000313" key="7">
    <source>
        <dbReference type="Proteomes" id="UP000011087"/>
    </source>
</evidence>
<keyword evidence="3" id="KW-0157">Chromophore</keyword>
<evidence type="ECO:0000313" key="5">
    <source>
        <dbReference type="EMBL" id="EKX34736.1"/>
    </source>
</evidence>
<dbReference type="PaxDb" id="55529-EKX34736"/>
<reference evidence="6" key="3">
    <citation type="submission" date="2015-06" db="UniProtKB">
        <authorList>
            <consortium name="EnsemblProtists"/>
        </authorList>
    </citation>
    <scope>IDENTIFICATION</scope>
</reference>
<sequence length="83" mass="9438">MLVDISRDDFPVVFVSDAMCRLVGRDRSELLSSRWDFFAGESSDLEDVEAVQKALRGSERCSRCVLSYRSDGSSFWNHIMAEP</sequence>
<evidence type="ECO:0000256" key="2">
    <source>
        <dbReference type="ARBA" id="ARBA00022643"/>
    </source>
</evidence>
<dbReference type="EnsemblProtists" id="EKX34736">
    <property type="protein sequence ID" value="EKX34736"/>
    <property type="gene ID" value="GUITHDRAFT_54831"/>
</dbReference>
<evidence type="ECO:0000259" key="4">
    <source>
        <dbReference type="Pfam" id="PF13426"/>
    </source>
</evidence>
<dbReference type="Proteomes" id="UP000011087">
    <property type="component" value="Unassembled WGS sequence"/>
</dbReference>
<dbReference type="CDD" id="cd00130">
    <property type="entry name" value="PAS"/>
    <property type="match status" value="1"/>
</dbReference>
<dbReference type="KEGG" id="gtt:GUITHDRAFT_54831"/>
<reference evidence="5 7" key="1">
    <citation type="journal article" date="2012" name="Nature">
        <title>Algal genomes reveal evolutionary mosaicism and the fate of nucleomorphs.</title>
        <authorList>
            <consortium name="DOE Joint Genome Institute"/>
            <person name="Curtis B.A."/>
            <person name="Tanifuji G."/>
            <person name="Burki F."/>
            <person name="Gruber A."/>
            <person name="Irimia M."/>
            <person name="Maruyama S."/>
            <person name="Arias M.C."/>
            <person name="Ball S.G."/>
            <person name="Gile G.H."/>
            <person name="Hirakawa Y."/>
            <person name="Hopkins J.F."/>
            <person name="Kuo A."/>
            <person name="Rensing S.A."/>
            <person name="Schmutz J."/>
            <person name="Symeonidi A."/>
            <person name="Elias M."/>
            <person name="Eveleigh R.J."/>
            <person name="Herman E.K."/>
            <person name="Klute M.J."/>
            <person name="Nakayama T."/>
            <person name="Obornik M."/>
            <person name="Reyes-Prieto A."/>
            <person name="Armbrust E.V."/>
            <person name="Aves S.J."/>
            <person name="Beiko R.G."/>
            <person name="Coutinho P."/>
            <person name="Dacks J.B."/>
            <person name="Durnford D.G."/>
            <person name="Fast N.M."/>
            <person name="Green B.R."/>
            <person name="Grisdale C.J."/>
            <person name="Hempel F."/>
            <person name="Henrissat B."/>
            <person name="Hoppner M.P."/>
            <person name="Ishida K."/>
            <person name="Kim E."/>
            <person name="Koreny L."/>
            <person name="Kroth P.G."/>
            <person name="Liu Y."/>
            <person name="Malik S.B."/>
            <person name="Maier U.G."/>
            <person name="McRose D."/>
            <person name="Mock T."/>
            <person name="Neilson J.A."/>
            <person name="Onodera N.T."/>
            <person name="Poole A.M."/>
            <person name="Pritham E.J."/>
            <person name="Richards T.A."/>
            <person name="Rocap G."/>
            <person name="Roy S.W."/>
            <person name="Sarai C."/>
            <person name="Schaack S."/>
            <person name="Shirato S."/>
            <person name="Slamovits C.H."/>
            <person name="Spencer D.F."/>
            <person name="Suzuki S."/>
            <person name="Worden A.Z."/>
            <person name="Zauner S."/>
            <person name="Barry K."/>
            <person name="Bell C."/>
            <person name="Bharti A.K."/>
            <person name="Crow J.A."/>
            <person name="Grimwood J."/>
            <person name="Kramer R."/>
            <person name="Lindquist E."/>
            <person name="Lucas S."/>
            <person name="Salamov A."/>
            <person name="McFadden G.I."/>
            <person name="Lane C.E."/>
            <person name="Keeling P.J."/>
            <person name="Gray M.W."/>
            <person name="Grigoriev I.V."/>
            <person name="Archibald J.M."/>
        </authorList>
    </citation>
    <scope>NUCLEOTIDE SEQUENCE</scope>
    <source>
        <strain evidence="5 7">CCMP2712</strain>
    </source>
</reference>
<dbReference type="GO" id="GO:0005634">
    <property type="term" value="C:nucleus"/>
    <property type="evidence" value="ECO:0007669"/>
    <property type="project" value="TreeGrafter"/>
</dbReference>
<gene>
    <name evidence="5" type="ORF">GUITHDRAFT_54831</name>
</gene>
<dbReference type="SUPFAM" id="SSF55785">
    <property type="entry name" value="PYP-like sensor domain (PAS domain)"/>
    <property type="match status" value="1"/>
</dbReference>
<proteinExistence type="predicted"/>
<reference evidence="7" key="2">
    <citation type="submission" date="2012-11" db="EMBL/GenBank/DDBJ databases">
        <authorList>
            <person name="Kuo A."/>
            <person name="Curtis B.A."/>
            <person name="Tanifuji G."/>
            <person name="Burki F."/>
            <person name="Gruber A."/>
            <person name="Irimia M."/>
            <person name="Maruyama S."/>
            <person name="Arias M.C."/>
            <person name="Ball S.G."/>
            <person name="Gile G.H."/>
            <person name="Hirakawa Y."/>
            <person name="Hopkins J.F."/>
            <person name="Rensing S.A."/>
            <person name="Schmutz J."/>
            <person name="Symeonidi A."/>
            <person name="Elias M."/>
            <person name="Eveleigh R.J."/>
            <person name="Herman E.K."/>
            <person name="Klute M.J."/>
            <person name="Nakayama T."/>
            <person name="Obornik M."/>
            <person name="Reyes-Prieto A."/>
            <person name="Armbrust E.V."/>
            <person name="Aves S.J."/>
            <person name="Beiko R.G."/>
            <person name="Coutinho P."/>
            <person name="Dacks J.B."/>
            <person name="Durnford D.G."/>
            <person name="Fast N.M."/>
            <person name="Green B.R."/>
            <person name="Grisdale C."/>
            <person name="Hempe F."/>
            <person name="Henrissat B."/>
            <person name="Hoppner M.P."/>
            <person name="Ishida K.-I."/>
            <person name="Kim E."/>
            <person name="Koreny L."/>
            <person name="Kroth P.G."/>
            <person name="Liu Y."/>
            <person name="Malik S.-B."/>
            <person name="Maier U.G."/>
            <person name="McRose D."/>
            <person name="Mock T."/>
            <person name="Neilson J.A."/>
            <person name="Onodera N.T."/>
            <person name="Poole A.M."/>
            <person name="Pritham E.J."/>
            <person name="Richards T.A."/>
            <person name="Rocap G."/>
            <person name="Roy S.W."/>
            <person name="Sarai C."/>
            <person name="Schaack S."/>
            <person name="Shirato S."/>
            <person name="Slamovits C.H."/>
            <person name="Spencer D.F."/>
            <person name="Suzuki S."/>
            <person name="Worden A.Z."/>
            <person name="Zauner S."/>
            <person name="Barry K."/>
            <person name="Bell C."/>
            <person name="Bharti A.K."/>
            <person name="Crow J.A."/>
            <person name="Grimwood J."/>
            <person name="Kramer R."/>
            <person name="Lindquist E."/>
            <person name="Lucas S."/>
            <person name="Salamov A."/>
            <person name="McFadden G.I."/>
            <person name="Lane C.E."/>
            <person name="Keeling P.J."/>
            <person name="Gray M.W."/>
            <person name="Grigoriev I.V."/>
            <person name="Archibald J.M."/>
        </authorList>
    </citation>
    <scope>NUCLEOTIDE SEQUENCE</scope>
    <source>
        <strain evidence="7">CCMP2712</strain>
    </source>
</reference>
<keyword evidence="2" id="KW-0288">FMN</keyword>
<name>L1IEP2_GUITC</name>
<protein>
    <recommendedName>
        <fullName evidence="4">PAS domain-containing protein</fullName>
    </recommendedName>
</protein>
<accession>L1IEP2</accession>
<feature type="non-terminal residue" evidence="5">
    <location>
        <position position="83"/>
    </location>
</feature>
<keyword evidence="7" id="KW-1185">Reference proteome</keyword>
<dbReference type="OrthoDB" id="447251at2759"/>
<keyword evidence="1" id="KW-0285">Flavoprotein</keyword>
<dbReference type="PANTHER" id="PTHR47429">
    <property type="entry name" value="PROTEIN TWIN LOV 1"/>
    <property type="match status" value="1"/>
</dbReference>
<evidence type="ECO:0000256" key="1">
    <source>
        <dbReference type="ARBA" id="ARBA00022630"/>
    </source>
</evidence>
<dbReference type="STRING" id="905079.L1IEP2"/>
<dbReference type="RefSeq" id="XP_005821716.1">
    <property type="nucleotide sequence ID" value="XM_005821659.1"/>
</dbReference>
<feature type="domain" description="PAS" evidence="4">
    <location>
        <begin position="6"/>
        <end position="81"/>
    </location>
</feature>
<organism evidence="5">
    <name type="scientific">Guillardia theta (strain CCMP2712)</name>
    <name type="common">Cryptophyte</name>
    <dbReference type="NCBI Taxonomy" id="905079"/>
    <lineage>
        <taxon>Eukaryota</taxon>
        <taxon>Cryptophyceae</taxon>
        <taxon>Pyrenomonadales</taxon>
        <taxon>Geminigeraceae</taxon>
        <taxon>Guillardia</taxon>
    </lineage>
</organism>
<dbReference type="PANTHER" id="PTHR47429:SF2">
    <property type="entry name" value="PROTEIN TWIN LOV 1"/>
    <property type="match status" value="1"/>
</dbReference>
<dbReference type="InterPro" id="IPR035965">
    <property type="entry name" value="PAS-like_dom_sf"/>
</dbReference>
<dbReference type="AlphaFoldDB" id="L1IEP2"/>
<dbReference type="GeneID" id="17291485"/>
<evidence type="ECO:0000256" key="3">
    <source>
        <dbReference type="ARBA" id="ARBA00022991"/>
    </source>
</evidence>
<dbReference type="Gene3D" id="3.30.450.20">
    <property type="entry name" value="PAS domain"/>
    <property type="match status" value="1"/>
</dbReference>
<dbReference type="Pfam" id="PF13426">
    <property type="entry name" value="PAS_9"/>
    <property type="match status" value="1"/>
</dbReference>